<feature type="region of interest" description="Disordered" evidence="1">
    <location>
        <begin position="291"/>
        <end position="413"/>
    </location>
</feature>
<proteinExistence type="predicted"/>
<accession>A0ABR3FWR6</accession>
<evidence type="ECO:0000313" key="2">
    <source>
        <dbReference type="EMBL" id="KAL0579843.1"/>
    </source>
</evidence>
<sequence>MLQIFTGKAPFPELVDGAVIVAVLLHKKHPTRPEDITELTDSMWEIMVSCWAHEARLRPNAEDVLLRVGALRSVKTGQLVGLYPAPDRKTLNLTQIWKNVKHPAVDTTAFVRLVEERSPPSPIRISVSSTTRITTSGSPINRSDHLSDATTPVITMPAQEIRKRFDEYIIAKRNAGLLSQALYYEGFGGGGRDGMRAGEMRSASLEELHTGCLSSYKILSAQIPRAVAAAEQSRKQAGKGSEETSEEKFLGDLLAANEAVMASLRYDEERKAEEGNQMDVRARKVTVKIEGQTNDEELRPTSSRASSLVILPSKESPRLVGSPQTPSVNSQAKMTSQSTLPLPPMPPSPISPNISSAESWPSSITFLGGHNPNLPAPPPAPRGPRSPGNRSRNSVTGSAYRAGGGDGRSSVAT</sequence>
<dbReference type="SUPFAM" id="SSF56112">
    <property type="entry name" value="Protein kinase-like (PK-like)"/>
    <property type="match status" value="1"/>
</dbReference>
<evidence type="ECO:0000256" key="1">
    <source>
        <dbReference type="SAM" id="MobiDB-lite"/>
    </source>
</evidence>
<feature type="compositionally biased region" description="Polar residues" evidence="1">
    <location>
        <begin position="322"/>
        <end position="335"/>
    </location>
</feature>
<organism evidence="2 3">
    <name type="scientific">Marasmius crinis-equi</name>
    <dbReference type="NCBI Taxonomy" id="585013"/>
    <lineage>
        <taxon>Eukaryota</taxon>
        <taxon>Fungi</taxon>
        <taxon>Dikarya</taxon>
        <taxon>Basidiomycota</taxon>
        <taxon>Agaricomycotina</taxon>
        <taxon>Agaricomycetes</taxon>
        <taxon>Agaricomycetidae</taxon>
        <taxon>Agaricales</taxon>
        <taxon>Marasmiineae</taxon>
        <taxon>Marasmiaceae</taxon>
        <taxon>Marasmius</taxon>
    </lineage>
</organism>
<protein>
    <recommendedName>
        <fullName evidence="4">Serine-threonine/tyrosine-protein kinase catalytic domain-containing protein</fullName>
    </recommendedName>
</protein>
<comment type="caution">
    <text evidence="2">The sequence shown here is derived from an EMBL/GenBank/DDBJ whole genome shotgun (WGS) entry which is preliminary data.</text>
</comment>
<dbReference type="EMBL" id="JBAHYK010000046">
    <property type="protein sequence ID" value="KAL0579843.1"/>
    <property type="molecule type" value="Genomic_DNA"/>
</dbReference>
<keyword evidence="3" id="KW-1185">Reference proteome</keyword>
<evidence type="ECO:0000313" key="3">
    <source>
        <dbReference type="Proteomes" id="UP001465976"/>
    </source>
</evidence>
<name>A0ABR3FWR6_9AGAR</name>
<reference evidence="2 3" key="1">
    <citation type="submission" date="2024-02" db="EMBL/GenBank/DDBJ databases">
        <title>A draft genome for the cacao thread blight pathogen Marasmius crinis-equi.</title>
        <authorList>
            <person name="Cohen S.P."/>
            <person name="Baruah I.K."/>
            <person name="Amoako-Attah I."/>
            <person name="Bukari Y."/>
            <person name="Meinhardt L.W."/>
            <person name="Bailey B.A."/>
        </authorList>
    </citation>
    <scope>NUCLEOTIDE SEQUENCE [LARGE SCALE GENOMIC DNA]</scope>
    <source>
        <strain evidence="2 3">GH-76</strain>
    </source>
</reference>
<dbReference type="InterPro" id="IPR011009">
    <property type="entry name" value="Kinase-like_dom_sf"/>
</dbReference>
<evidence type="ECO:0008006" key="4">
    <source>
        <dbReference type="Google" id="ProtNLM"/>
    </source>
</evidence>
<feature type="compositionally biased region" description="Pro residues" evidence="1">
    <location>
        <begin position="341"/>
        <end position="350"/>
    </location>
</feature>
<gene>
    <name evidence="2" type="ORF">V5O48_002151</name>
</gene>
<feature type="compositionally biased region" description="Pro residues" evidence="1">
    <location>
        <begin position="374"/>
        <end position="384"/>
    </location>
</feature>
<dbReference type="Gene3D" id="1.10.510.10">
    <property type="entry name" value="Transferase(Phosphotransferase) domain 1"/>
    <property type="match status" value="1"/>
</dbReference>
<dbReference type="Proteomes" id="UP001465976">
    <property type="component" value="Unassembled WGS sequence"/>
</dbReference>